<sequence length="358" mass="37962">MAATDDRLLTRHHQLLLRVAGWAPDDVVSNARGWLGEGRVTEAARAVLGAVLAGRVPLRPEDANLLIRALPDAEQTALPADAAAEDDWPAYGFAPVRPSPDDFAPAPPLLDLTLPGSPEPGPQDAVAIASVVEVTAAVALWRAWRFPQPGRDEEDPVPVYVLETAGDAATLPGVTAWLQNALEAAGLTNPQVEAYAPGVELAAYQEMARGRSALLWAAEPPHPVTVARAFDSYSPMAGGAFAADHPLLAAGDEPAKVRSFLKHGTVLLASAAKEIDVFDPDDGPQVPTSFRTDGHWIWADTIAYYLGMHSLRPEEDFLAHIRACDYTPATPGPVALHRAMYALSTPGPQVRMGPSAGS</sequence>
<dbReference type="RefSeq" id="WP_203836979.1">
    <property type="nucleotide sequence ID" value="NZ_BAAATV010000006.1"/>
</dbReference>
<organism evidence="1 2">
    <name type="scientific">Winogradskya humida</name>
    <dbReference type="NCBI Taxonomy" id="113566"/>
    <lineage>
        <taxon>Bacteria</taxon>
        <taxon>Bacillati</taxon>
        <taxon>Actinomycetota</taxon>
        <taxon>Actinomycetes</taxon>
        <taxon>Micromonosporales</taxon>
        <taxon>Micromonosporaceae</taxon>
        <taxon>Winogradskya</taxon>
    </lineage>
</organism>
<reference evidence="1 2" key="1">
    <citation type="submission" date="2021-01" db="EMBL/GenBank/DDBJ databases">
        <title>Whole genome shotgun sequence of Actinoplanes humidus NBRC 14915.</title>
        <authorList>
            <person name="Komaki H."/>
            <person name="Tamura T."/>
        </authorList>
    </citation>
    <scope>NUCLEOTIDE SEQUENCE [LARGE SCALE GENOMIC DNA]</scope>
    <source>
        <strain evidence="1 2">NBRC 14915</strain>
    </source>
</reference>
<gene>
    <name evidence="1" type="ORF">Ahu01nite_028790</name>
</gene>
<comment type="caution">
    <text evidence="1">The sequence shown here is derived from an EMBL/GenBank/DDBJ whole genome shotgun (WGS) entry which is preliminary data.</text>
</comment>
<evidence type="ECO:0000313" key="2">
    <source>
        <dbReference type="Proteomes" id="UP000603200"/>
    </source>
</evidence>
<proteinExistence type="predicted"/>
<protein>
    <submittedName>
        <fullName evidence="1">Uncharacterized protein</fullName>
    </submittedName>
</protein>
<dbReference type="Proteomes" id="UP000603200">
    <property type="component" value="Unassembled WGS sequence"/>
</dbReference>
<name>A0ABQ3ZNJ8_9ACTN</name>
<accession>A0ABQ3ZNJ8</accession>
<evidence type="ECO:0000313" key="1">
    <source>
        <dbReference type="EMBL" id="GIE19777.1"/>
    </source>
</evidence>
<keyword evidence="2" id="KW-1185">Reference proteome</keyword>
<dbReference type="EMBL" id="BOMN01000032">
    <property type="protein sequence ID" value="GIE19777.1"/>
    <property type="molecule type" value="Genomic_DNA"/>
</dbReference>